<keyword evidence="2" id="KW-0378">Hydrolase</keyword>
<protein>
    <submittedName>
        <fullName evidence="2">HNH endonuclease</fullName>
    </submittedName>
</protein>
<evidence type="ECO:0000259" key="1">
    <source>
        <dbReference type="Pfam" id="PF13391"/>
    </source>
</evidence>
<dbReference type="AlphaFoldDB" id="A0AA47JH78"/>
<keyword evidence="2" id="KW-0255">Endonuclease</keyword>
<dbReference type="Proteomes" id="UP001156560">
    <property type="component" value="Chromosome 1"/>
</dbReference>
<organism evidence="2 3">
    <name type="scientific">Vibrio parahaemolyticus</name>
    <dbReference type="NCBI Taxonomy" id="670"/>
    <lineage>
        <taxon>Bacteria</taxon>
        <taxon>Pseudomonadati</taxon>
        <taxon>Pseudomonadota</taxon>
        <taxon>Gammaproteobacteria</taxon>
        <taxon>Vibrionales</taxon>
        <taxon>Vibrionaceae</taxon>
        <taxon>Vibrio</taxon>
    </lineage>
</organism>
<keyword evidence="2" id="KW-0540">Nuclease</keyword>
<dbReference type="RefSeq" id="WP_193288709.1">
    <property type="nucleotide sequence ID" value="NZ_CP114194.1"/>
</dbReference>
<dbReference type="CDD" id="cd00085">
    <property type="entry name" value="HNHc"/>
    <property type="match status" value="1"/>
</dbReference>
<dbReference type="Pfam" id="PF13391">
    <property type="entry name" value="HNH_2"/>
    <property type="match status" value="1"/>
</dbReference>
<dbReference type="EMBL" id="CP114194">
    <property type="protein sequence ID" value="WAT90619.1"/>
    <property type="molecule type" value="Genomic_DNA"/>
</dbReference>
<dbReference type="InterPro" id="IPR003615">
    <property type="entry name" value="HNH_nuc"/>
</dbReference>
<feature type="domain" description="HNH nuclease" evidence="1">
    <location>
        <begin position="43"/>
        <end position="88"/>
    </location>
</feature>
<reference evidence="2" key="1">
    <citation type="submission" date="2022-12" db="EMBL/GenBank/DDBJ databases">
        <title>Vibrio parahaemolyticus become highly virulent by producing novel Tc toxins.</title>
        <authorList>
            <person name="Yang F."/>
            <person name="You Y."/>
            <person name="Lai Q."/>
            <person name="Xu L."/>
            <person name="Li F."/>
        </authorList>
    </citation>
    <scope>NUCLEOTIDE SEQUENCE</scope>
    <source>
        <strain evidence="2">Vp-HL-202005</strain>
    </source>
</reference>
<proteinExistence type="predicted"/>
<gene>
    <name evidence="2" type="ORF">O1Q84_01945</name>
</gene>
<evidence type="ECO:0000313" key="3">
    <source>
        <dbReference type="Proteomes" id="UP001156560"/>
    </source>
</evidence>
<accession>A0AA47JH78</accession>
<evidence type="ECO:0000313" key="2">
    <source>
        <dbReference type="EMBL" id="WAT90619.1"/>
    </source>
</evidence>
<name>A0AA47JH78_VIBPH</name>
<sequence length="230" mass="25998">MSQRKAIPTAIKLRLFAESSGHCQRPDCLNPLFPSELNGVKHIAEIAHVLPHGEAGPRSSEVPQGEFEPDSFENLILLCPTCHTIIDKNPEAYPRTTLLGWKRDHLANLALRQGIKTYENRTDARAAIVSKLSENKAIWSKFAPVDGSEFEFDPESESAQLWKQRIKSVILPNNYHTQSILEANICHMTCEEQEVFAEFKEHVRGLTDRHICGSAGQAIRFPQKLEEIFK</sequence>
<dbReference type="GO" id="GO:0004519">
    <property type="term" value="F:endonuclease activity"/>
    <property type="evidence" value="ECO:0007669"/>
    <property type="project" value="UniProtKB-KW"/>
</dbReference>